<gene>
    <name evidence="2" type="ORF">T265_13000</name>
</gene>
<dbReference type="STRING" id="6198.A0A075AIB6"/>
<keyword evidence="3" id="KW-1185">Reference proteome</keyword>
<name>A0A075AIB6_OPIVI</name>
<evidence type="ECO:0000313" key="2">
    <source>
        <dbReference type="EMBL" id="KER31349.1"/>
    </source>
</evidence>
<dbReference type="KEGG" id="ovi:T265_13000"/>
<feature type="non-terminal residue" evidence="2">
    <location>
        <position position="1"/>
    </location>
</feature>
<dbReference type="OrthoDB" id="9988752at2759"/>
<organism evidence="2 3">
    <name type="scientific">Opisthorchis viverrini</name>
    <name type="common">Southeast Asian liver fluke</name>
    <dbReference type="NCBI Taxonomy" id="6198"/>
    <lineage>
        <taxon>Eukaryota</taxon>
        <taxon>Metazoa</taxon>
        <taxon>Spiralia</taxon>
        <taxon>Lophotrochozoa</taxon>
        <taxon>Platyhelminthes</taxon>
        <taxon>Trematoda</taxon>
        <taxon>Digenea</taxon>
        <taxon>Opisthorchiida</taxon>
        <taxon>Opisthorchiata</taxon>
        <taxon>Opisthorchiidae</taxon>
        <taxon>Opisthorchis</taxon>
    </lineage>
</organism>
<dbReference type="EMBL" id="KL596647">
    <property type="protein sequence ID" value="KER31349.1"/>
    <property type="molecule type" value="Genomic_DNA"/>
</dbReference>
<reference evidence="2 3" key="1">
    <citation type="submission" date="2013-11" db="EMBL/GenBank/DDBJ databases">
        <title>Opisthorchis viverrini - life in the bile duct.</title>
        <authorList>
            <person name="Young N.D."/>
            <person name="Nagarajan N."/>
            <person name="Lin S.J."/>
            <person name="Korhonen P.K."/>
            <person name="Jex A.R."/>
            <person name="Hall R.S."/>
            <person name="Safavi-Hemami H."/>
            <person name="Kaewkong W."/>
            <person name="Bertrand D."/>
            <person name="Gao S."/>
            <person name="Seet Q."/>
            <person name="Wongkham S."/>
            <person name="Teh B.T."/>
            <person name="Wongkham C."/>
            <person name="Intapan P.M."/>
            <person name="Maleewong W."/>
            <person name="Yang X."/>
            <person name="Hu M."/>
            <person name="Wang Z."/>
            <person name="Hofmann A."/>
            <person name="Sternberg P.W."/>
            <person name="Tan P."/>
            <person name="Wang J."/>
            <person name="Gasser R.B."/>
        </authorList>
    </citation>
    <scope>NUCLEOTIDE SEQUENCE [LARGE SCALE GENOMIC DNA]</scope>
</reference>
<accession>A0A075AIB6</accession>
<feature type="region of interest" description="Disordered" evidence="1">
    <location>
        <begin position="20"/>
        <end position="39"/>
    </location>
</feature>
<evidence type="ECO:0000313" key="3">
    <source>
        <dbReference type="Proteomes" id="UP000054324"/>
    </source>
</evidence>
<sequence>NTRRNQKFRFIKETTHKVAENSSTAHDRFRPSWGSPDERNSRGSINLMFYLKPIGLFSKNTLVCNSFWFSRETHLNLSFMMFYNCMGFSLETRGATIDKYTHLQINLVFTRDSTESLAYDILQLNVLHTGRLMFQLPRYSRYRSIYSQGSLYEEVQILQSQTPGSTPLTQTTAAHRPPHVSVGTIFEISQYIPMKETTHKIMSRDLVLPAVSSGWNRMLNLIGAIDDRNGTRLTKWVCDTIENLYIEKYTQLRISLVCTRDSSEFLVSRILQLNVLHTGHLMFQLA</sequence>
<protein>
    <submittedName>
        <fullName evidence="2">Uncharacterized protein</fullName>
    </submittedName>
</protein>
<dbReference type="CTD" id="20327168"/>
<dbReference type="GeneID" id="20327168"/>
<dbReference type="Proteomes" id="UP000054324">
    <property type="component" value="Unassembled WGS sequence"/>
</dbReference>
<dbReference type="RefSeq" id="XP_009164938.1">
    <property type="nucleotide sequence ID" value="XM_009166674.1"/>
</dbReference>
<evidence type="ECO:0000256" key="1">
    <source>
        <dbReference type="SAM" id="MobiDB-lite"/>
    </source>
</evidence>
<dbReference type="AlphaFoldDB" id="A0A075AIB6"/>
<proteinExistence type="predicted"/>